<organism evidence="7 8">
    <name type="scientific">Dendrobium thyrsiflorum</name>
    <name type="common">Pinecone-like raceme dendrobium</name>
    <name type="synonym">Orchid</name>
    <dbReference type="NCBI Taxonomy" id="117978"/>
    <lineage>
        <taxon>Eukaryota</taxon>
        <taxon>Viridiplantae</taxon>
        <taxon>Streptophyta</taxon>
        <taxon>Embryophyta</taxon>
        <taxon>Tracheophyta</taxon>
        <taxon>Spermatophyta</taxon>
        <taxon>Magnoliopsida</taxon>
        <taxon>Liliopsida</taxon>
        <taxon>Asparagales</taxon>
        <taxon>Orchidaceae</taxon>
        <taxon>Epidendroideae</taxon>
        <taxon>Malaxideae</taxon>
        <taxon>Dendrobiinae</taxon>
        <taxon>Dendrobium</taxon>
    </lineage>
</organism>
<dbReference type="InterPro" id="IPR050655">
    <property type="entry name" value="Plant_B3_domain"/>
</dbReference>
<keyword evidence="4" id="KW-0804">Transcription</keyword>
<dbReference type="SUPFAM" id="SSF101936">
    <property type="entry name" value="DNA-binding pseudobarrel domain"/>
    <property type="match status" value="1"/>
</dbReference>
<reference evidence="7 8" key="1">
    <citation type="journal article" date="2024" name="Plant Biotechnol. J.">
        <title>Dendrobium thyrsiflorum genome and its molecular insights into genes involved in important horticultural traits.</title>
        <authorList>
            <person name="Chen B."/>
            <person name="Wang J.Y."/>
            <person name="Zheng P.J."/>
            <person name="Li K.L."/>
            <person name="Liang Y.M."/>
            <person name="Chen X.F."/>
            <person name="Zhang C."/>
            <person name="Zhao X."/>
            <person name="He X."/>
            <person name="Zhang G.Q."/>
            <person name="Liu Z.J."/>
            <person name="Xu Q."/>
        </authorList>
    </citation>
    <scope>NUCLEOTIDE SEQUENCE [LARGE SCALE GENOMIC DNA]</scope>
    <source>
        <strain evidence="7">GZMU011</strain>
    </source>
</reference>
<dbReference type="SMART" id="SM01019">
    <property type="entry name" value="B3"/>
    <property type="match status" value="1"/>
</dbReference>
<keyword evidence="5" id="KW-0539">Nucleus</keyword>
<dbReference type="GO" id="GO:0003677">
    <property type="term" value="F:DNA binding"/>
    <property type="evidence" value="ECO:0007669"/>
    <property type="project" value="UniProtKB-KW"/>
</dbReference>
<keyword evidence="3" id="KW-0238">DNA-binding</keyword>
<name>A0ABD0UFG5_DENTH</name>
<comment type="subcellular location">
    <subcellularLocation>
        <location evidence="1">Nucleus</location>
    </subcellularLocation>
</comment>
<evidence type="ECO:0000313" key="8">
    <source>
        <dbReference type="Proteomes" id="UP001552299"/>
    </source>
</evidence>
<protein>
    <recommendedName>
        <fullName evidence="6">TF-B3 domain-containing protein</fullName>
    </recommendedName>
</protein>
<dbReference type="EMBL" id="JANQDX010000015">
    <property type="protein sequence ID" value="KAL0911460.1"/>
    <property type="molecule type" value="Genomic_DNA"/>
</dbReference>
<comment type="caution">
    <text evidence="7">The sequence shown here is derived from an EMBL/GenBank/DDBJ whole genome shotgun (WGS) entry which is preliminary data.</text>
</comment>
<dbReference type="GO" id="GO:0005634">
    <property type="term" value="C:nucleus"/>
    <property type="evidence" value="ECO:0007669"/>
    <property type="project" value="UniProtKB-SubCell"/>
</dbReference>
<evidence type="ECO:0000259" key="6">
    <source>
        <dbReference type="PROSITE" id="PS50863"/>
    </source>
</evidence>
<dbReference type="PANTHER" id="PTHR31920">
    <property type="entry name" value="B3 DOMAIN-CONTAINING"/>
    <property type="match status" value="1"/>
</dbReference>
<dbReference type="Gene3D" id="2.40.330.10">
    <property type="entry name" value="DNA-binding pseudobarrel domain"/>
    <property type="match status" value="1"/>
</dbReference>
<evidence type="ECO:0000256" key="5">
    <source>
        <dbReference type="ARBA" id="ARBA00023242"/>
    </source>
</evidence>
<accession>A0ABD0UFG5</accession>
<gene>
    <name evidence="7" type="ORF">M5K25_019603</name>
</gene>
<evidence type="ECO:0000256" key="3">
    <source>
        <dbReference type="ARBA" id="ARBA00023125"/>
    </source>
</evidence>
<evidence type="ECO:0000256" key="4">
    <source>
        <dbReference type="ARBA" id="ARBA00023163"/>
    </source>
</evidence>
<dbReference type="Proteomes" id="UP001552299">
    <property type="component" value="Unassembled WGS sequence"/>
</dbReference>
<dbReference type="InterPro" id="IPR003340">
    <property type="entry name" value="B3_DNA-bd"/>
</dbReference>
<evidence type="ECO:0000256" key="1">
    <source>
        <dbReference type="ARBA" id="ARBA00004123"/>
    </source>
</evidence>
<dbReference type="PANTHER" id="PTHR31920:SF132">
    <property type="entry name" value="TF-B3 DOMAIN-CONTAINING PROTEIN"/>
    <property type="match status" value="1"/>
</dbReference>
<dbReference type="PROSITE" id="PS50863">
    <property type="entry name" value="B3"/>
    <property type="match status" value="1"/>
</dbReference>
<proteinExistence type="predicted"/>
<dbReference type="Pfam" id="PF02362">
    <property type="entry name" value="B3"/>
    <property type="match status" value="1"/>
</dbReference>
<dbReference type="CDD" id="cd10017">
    <property type="entry name" value="B3_DNA"/>
    <property type="match status" value="1"/>
</dbReference>
<keyword evidence="2" id="KW-0805">Transcription regulation</keyword>
<evidence type="ECO:0000313" key="7">
    <source>
        <dbReference type="EMBL" id="KAL0911460.1"/>
    </source>
</evidence>
<keyword evidence="8" id="KW-1185">Reference proteome</keyword>
<dbReference type="AlphaFoldDB" id="A0ABD0UFG5"/>
<sequence>METRGCWNCKKFEEHYYWNHLEETSLCFMKLMEGDFSLGMEFPNKFALKFRVDLPDLITLKVSNGDLWKICLFKEENHFYLKDGWKEFIVANGIEEYYSLFFKYAGNSTFTVKIFDQTGCFRDTTNFTRYNKNKAYEVYQTRRHRVDVAAPNFKRSRSSAFKIYHSSRLACYGYKPEQGIPNNNSSDGSFSDEVLSCKRKLREISKGGFSFNPKYLHFFAVSPLFGDQDVKPSQIWEGFDQKHINLYGCLKSKTKERRENSEDVFEKLKPFYANETADCSFVKVMMKSHIFGQSFMLIATPASSGGTPASDGSPAELRRQVAVRRNSGGGRGGVSFSSSLLLFSSSPLALGPFSRRMRALFIDFCEWHGS</sequence>
<feature type="domain" description="TF-B3" evidence="6">
    <location>
        <begin position="40"/>
        <end position="118"/>
    </location>
</feature>
<dbReference type="InterPro" id="IPR015300">
    <property type="entry name" value="DNA-bd_pseudobarrel_sf"/>
</dbReference>
<evidence type="ECO:0000256" key="2">
    <source>
        <dbReference type="ARBA" id="ARBA00023015"/>
    </source>
</evidence>